<dbReference type="EMBL" id="AHFG01000098">
    <property type="protein sequence ID" value="EJR61692.1"/>
    <property type="molecule type" value="Genomic_DNA"/>
</dbReference>
<reference evidence="1 2" key="1">
    <citation type="submission" date="2012-04" db="EMBL/GenBank/DDBJ databases">
        <title>The Genome Sequence of Bacillus cereus VD154.</title>
        <authorList>
            <consortium name="The Broad Institute Genome Sequencing Platform"/>
            <consortium name="The Broad Institute Genome Sequencing Center for Infectious Disease"/>
            <person name="Feldgarden M."/>
            <person name="Van der Auwera G.A."/>
            <person name="Mahillon J."/>
            <person name="Duprez V."/>
            <person name="Timmery S."/>
            <person name="Mattelet C."/>
            <person name="Dierick K."/>
            <person name="Sun M."/>
            <person name="Yu Z."/>
            <person name="Zhu L."/>
            <person name="Hu X."/>
            <person name="Shank E.B."/>
            <person name="Swiecicka I."/>
            <person name="Hansen B.M."/>
            <person name="Andrup L."/>
            <person name="Young S.K."/>
            <person name="Zeng Q."/>
            <person name="Gargeya S."/>
            <person name="Fitzgerald M."/>
            <person name="Haas B."/>
            <person name="Abouelleil A."/>
            <person name="Alvarado L."/>
            <person name="Arachchi H.M."/>
            <person name="Berlin A."/>
            <person name="Chapman S.B."/>
            <person name="Goldberg J."/>
            <person name="Griggs A."/>
            <person name="Gujja S."/>
            <person name="Hansen M."/>
            <person name="Howarth C."/>
            <person name="Imamovic A."/>
            <person name="Larimer J."/>
            <person name="McCowen C."/>
            <person name="Montmayeur A."/>
            <person name="Murphy C."/>
            <person name="Neiman D."/>
            <person name="Pearson M."/>
            <person name="Priest M."/>
            <person name="Roberts A."/>
            <person name="Saif S."/>
            <person name="Shea T."/>
            <person name="Sisk P."/>
            <person name="Sykes S."/>
            <person name="Wortman J."/>
            <person name="Nusbaum C."/>
            <person name="Birren B."/>
        </authorList>
    </citation>
    <scope>NUCLEOTIDE SEQUENCE [LARGE SCALE GENOMIC DNA]</scope>
    <source>
        <strain evidence="1 2">VD154</strain>
    </source>
</reference>
<sequence length="46" mass="5242">MGGLLLTVFQKTKYFFHRAMVQDGVGLLESHLNGLQNQRKKPSPKK</sequence>
<proteinExistence type="predicted"/>
<dbReference type="RefSeq" id="WP_000509207.1">
    <property type="nucleotide sequence ID" value="NZ_JH791886.1"/>
</dbReference>
<dbReference type="AlphaFoldDB" id="A0A9W5NZE4"/>
<organism evidence="1 2">
    <name type="scientific">Bacillus cereus VD154</name>
    <dbReference type="NCBI Taxonomy" id="1053238"/>
    <lineage>
        <taxon>Bacteria</taxon>
        <taxon>Bacillati</taxon>
        <taxon>Bacillota</taxon>
        <taxon>Bacilli</taxon>
        <taxon>Bacillales</taxon>
        <taxon>Bacillaceae</taxon>
        <taxon>Bacillus</taxon>
        <taxon>Bacillus cereus group</taxon>
    </lineage>
</organism>
<comment type="caution">
    <text evidence="1">The sequence shown here is derived from an EMBL/GenBank/DDBJ whole genome shotgun (WGS) entry which is preliminary data.</text>
</comment>
<name>A0A9W5NZE4_BACCE</name>
<protein>
    <submittedName>
        <fullName evidence="1">Uncharacterized protein</fullName>
    </submittedName>
</protein>
<dbReference type="Proteomes" id="UP000006967">
    <property type="component" value="Unassembled WGS sequence"/>
</dbReference>
<gene>
    <name evidence="1" type="ORF">IK5_06035</name>
</gene>
<evidence type="ECO:0000313" key="1">
    <source>
        <dbReference type="EMBL" id="EJR61692.1"/>
    </source>
</evidence>
<evidence type="ECO:0000313" key="2">
    <source>
        <dbReference type="Proteomes" id="UP000006967"/>
    </source>
</evidence>
<accession>A0A9W5NZE4</accession>